<dbReference type="PROSITE" id="PS50050">
    <property type="entry name" value="TNFR_NGFR_2"/>
    <property type="match status" value="1"/>
</dbReference>
<dbReference type="FunFam" id="2.10.50.10:FF:000011">
    <property type="entry name" value="Tumor necrosis factor receptor superfamily member 21"/>
    <property type="match status" value="1"/>
</dbReference>
<feature type="compositionally biased region" description="Polar residues" evidence="7">
    <location>
        <begin position="344"/>
        <end position="357"/>
    </location>
</feature>
<evidence type="ECO:0000256" key="4">
    <source>
        <dbReference type="ARBA" id="ARBA00023157"/>
    </source>
</evidence>
<feature type="region of interest" description="Disordered" evidence="7">
    <location>
        <begin position="1"/>
        <end position="88"/>
    </location>
</feature>
<proteinExistence type="predicted"/>
<dbReference type="GO" id="GO:0031642">
    <property type="term" value="P:negative regulation of myelination"/>
    <property type="evidence" value="ECO:0007669"/>
    <property type="project" value="TreeGrafter"/>
</dbReference>
<dbReference type="PANTHER" id="PTHR46921">
    <property type="entry name" value="TUMOR NECROSIS FACTOR RECEPTOR SUPERFAMILY MEMBER 21"/>
    <property type="match status" value="1"/>
</dbReference>
<dbReference type="SMART" id="SM00208">
    <property type="entry name" value="TNFR"/>
    <property type="match status" value="4"/>
</dbReference>
<keyword evidence="12" id="KW-1185">Reference proteome</keyword>
<dbReference type="PANTHER" id="PTHR46921:SF1">
    <property type="entry name" value="TUMOR NECROSIS FACTOR RECEPTOR SUPERFAMILY MEMBER 21"/>
    <property type="match status" value="1"/>
</dbReference>
<keyword evidence="4 6" id="KW-1015">Disulfide bond</keyword>
<evidence type="ECO:0000259" key="9">
    <source>
        <dbReference type="PROSITE" id="PS50017"/>
    </source>
</evidence>
<evidence type="ECO:0000259" key="10">
    <source>
        <dbReference type="PROSITE" id="PS50050"/>
    </source>
</evidence>
<feature type="compositionally biased region" description="Gly residues" evidence="7">
    <location>
        <begin position="53"/>
        <end position="66"/>
    </location>
</feature>
<evidence type="ECO:0000256" key="1">
    <source>
        <dbReference type="ARBA" id="ARBA00022703"/>
    </source>
</evidence>
<dbReference type="PRINTS" id="PR01971">
    <property type="entry name" value="TNFACTORR21"/>
</dbReference>
<keyword evidence="1" id="KW-0053">Apoptosis</keyword>
<feature type="domain" description="TNFR-Cys" evidence="10">
    <location>
        <begin position="174"/>
        <end position="215"/>
    </location>
</feature>
<dbReference type="SMART" id="SM01411">
    <property type="entry name" value="Ephrin_rec_like"/>
    <property type="match status" value="2"/>
</dbReference>
<dbReference type="SMART" id="SM00005">
    <property type="entry name" value="DEATH"/>
    <property type="match status" value="1"/>
</dbReference>
<dbReference type="GO" id="GO:0002250">
    <property type="term" value="P:adaptive immune response"/>
    <property type="evidence" value="ECO:0007669"/>
    <property type="project" value="TreeGrafter"/>
</dbReference>
<feature type="repeat" description="TNFR-Cys" evidence="6">
    <location>
        <begin position="174"/>
        <end position="215"/>
    </location>
</feature>
<dbReference type="EMBL" id="SCEB01214142">
    <property type="protein sequence ID" value="RXM37002.1"/>
    <property type="molecule type" value="Genomic_DNA"/>
</dbReference>
<keyword evidence="3" id="KW-0677">Repeat</keyword>
<evidence type="ECO:0000256" key="5">
    <source>
        <dbReference type="ARBA" id="ARBA00023180"/>
    </source>
</evidence>
<feature type="transmembrane region" description="Helical" evidence="8">
    <location>
        <begin position="425"/>
        <end position="445"/>
    </location>
</feature>
<feature type="domain" description="Death" evidence="9">
    <location>
        <begin position="490"/>
        <end position="573"/>
    </location>
</feature>
<dbReference type="InterPro" id="IPR022330">
    <property type="entry name" value="TNFR_21"/>
</dbReference>
<dbReference type="PROSITE" id="PS50017">
    <property type="entry name" value="DEATH_DOMAIN"/>
    <property type="match status" value="1"/>
</dbReference>
<dbReference type="GO" id="GO:0005886">
    <property type="term" value="C:plasma membrane"/>
    <property type="evidence" value="ECO:0007669"/>
    <property type="project" value="TreeGrafter"/>
</dbReference>
<evidence type="ECO:0000256" key="3">
    <source>
        <dbReference type="ARBA" id="ARBA00022737"/>
    </source>
</evidence>
<keyword evidence="8" id="KW-1133">Transmembrane helix</keyword>
<gene>
    <name evidence="11" type="ORF">EOD39_11302</name>
</gene>
<dbReference type="InterPro" id="IPR011029">
    <property type="entry name" value="DEATH-like_dom_sf"/>
</dbReference>
<dbReference type="Gene3D" id="1.10.533.10">
    <property type="entry name" value="Death Domain, Fas"/>
    <property type="match status" value="2"/>
</dbReference>
<dbReference type="FunFam" id="1.10.533.10:FF:000009">
    <property type="entry name" value="tumor necrosis factor receptor superfamily member 21"/>
    <property type="match status" value="1"/>
</dbReference>
<feature type="disulfide bond" evidence="6">
    <location>
        <begin position="197"/>
        <end position="215"/>
    </location>
</feature>
<dbReference type="GO" id="GO:0097252">
    <property type="term" value="P:oligodendrocyte apoptotic process"/>
    <property type="evidence" value="ECO:0007669"/>
    <property type="project" value="TreeGrafter"/>
</dbReference>
<evidence type="ECO:0000313" key="12">
    <source>
        <dbReference type="Proteomes" id="UP000289886"/>
    </source>
</evidence>
<dbReference type="Proteomes" id="UP000289886">
    <property type="component" value="Unassembled WGS sequence"/>
</dbReference>
<protein>
    <submittedName>
        <fullName evidence="11">Tumor necrosis factor receptor superfamily member 21</fullName>
    </submittedName>
</protein>
<dbReference type="InterPro" id="IPR034034">
    <property type="entry name" value="TNFRSF21_N"/>
</dbReference>
<accession>A0A444UPA7</accession>
<name>A0A444UPA7_ACIRT</name>
<evidence type="ECO:0000256" key="2">
    <source>
        <dbReference type="ARBA" id="ARBA00022729"/>
    </source>
</evidence>
<keyword evidence="2" id="KW-0732">Signal</keyword>
<organism evidence="11 12">
    <name type="scientific">Acipenser ruthenus</name>
    <name type="common">Sterlet sturgeon</name>
    <dbReference type="NCBI Taxonomy" id="7906"/>
    <lineage>
        <taxon>Eukaryota</taxon>
        <taxon>Metazoa</taxon>
        <taxon>Chordata</taxon>
        <taxon>Craniata</taxon>
        <taxon>Vertebrata</taxon>
        <taxon>Euteleostomi</taxon>
        <taxon>Actinopterygii</taxon>
        <taxon>Chondrostei</taxon>
        <taxon>Acipenseriformes</taxon>
        <taxon>Acipenseridae</taxon>
        <taxon>Acipenser</taxon>
    </lineage>
</organism>
<evidence type="ECO:0000256" key="6">
    <source>
        <dbReference type="PROSITE-ProRule" id="PRU00206"/>
    </source>
</evidence>
<keyword evidence="5" id="KW-0325">Glycoprotein</keyword>
<feature type="compositionally biased region" description="Basic and acidic residues" evidence="7">
    <location>
        <begin position="1"/>
        <end position="11"/>
    </location>
</feature>
<dbReference type="AlphaFoldDB" id="A0A444UPA7"/>
<feature type="compositionally biased region" description="Polar residues" evidence="7">
    <location>
        <begin position="29"/>
        <end position="47"/>
    </location>
</feature>
<keyword evidence="8" id="KW-0472">Membrane</keyword>
<dbReference type="GO" id="GO:0006959">
    <property type="term" value="P:humoral immune response"/>
    <property type="evidence" value="ECO:0007669"/>
    <property type="project" value="TreeGrafter"/>
</dbReference>
<dbReference type="InterPro" id="IPR000488">
    <property type="entry name" value="Death_dom"/>
</dbReference>
<feature type="region of interest" description="Disordered" evidence="7">
    <location>
        <begin position="343"/>
        <end position="381"/>
    </location>
</feature>
<evidence type="ECO:0000256" key="7">
    <source>
        <dbReference type="SAM" id="MobiDB-lite"/>
    </source>
</evidence>
<dbReference type="Pfam" id="PF00020">
    <property type="entry name" value="TNFR_c6"/>
    <property type="match status" value="1"/>
</dbReference>
<keyword evidence="8" id="KW-0812">Transmembrane</keyword>
<evidence type="ECO:0000313" key="11">
    <source>
        <dbReference type="EMBL" id="RXM37002.1"/>
    </source>
</evidence>
<dbReference type="Pfam" id="PF00531">
    <property type="entry name" value="Death"/>
    <property type="match status" value="1"/>
</dbReference>
<dbReference type="GO" id="GO:0007165">
    <property type="term" value="P:signal transduction"/>
    <property type="evidence" value="ECO:0007669"/>
    <property type="project" value="InterPro"/>
</dbReference>
<comment type="caution">
    <text evidence="6">Lacks conserved residue(s) required for the propagation of feature annotation.</text>
</comment>
<evidence type="ECO:0000256" key="8">
    <source>
        <dbReference type="SAM" id="Phobius"/>
    </source>
</evidence>
<dbReference type="GO" id="GO:0042130">
    <property type="term" value="P:negative regulation of T cell proliferation"/>
    <property type="evidence" value="ECO:0007669"/>
    <property type="project" value="TreeGrafter"/>
</dbReference>
<sequence>MSSYITREDQYGKPQHKKIKERQLDRQNRLNSPPSSIYKSHITSCTMYNGYGKSHGGAGGSGGGSPGIKKTERRARSSPRSNEQDVPAPVLKMSIGHVSTGSFKYKKFQLFFVFIGGISAQLEQASNEVVVSLPAGTYRHTDKTTGEELTCDKCPAGTHISRHCTETNLRECSPCRNGTYTKHENGIERCHQCRKPCKAPMIEKTTCTALYDRECVCPPGFYIDQDTCKHHTECPKGSGVRKKGSELEDVKCRQCSRGTFSDVPSSVLRCRTHTNCSAQGLVVITLGTRESDNICGTSYALSSEEIPKVSSVAFSEKKDLTSGAHASAIKPTWISMVTKPLHKTNGNVPNNSGTSAATEHYRGTKPPPSHQNQHQEHHSRLSITKLQPVMDTVEDSVVHSPGFKPTRRGSPRPSLHKHFDINEHLPWMIVLFLLLMLVVIVVCSVKKSSRVLKKGPKQDPSSIVENAIQKKPSTPTQNKEKWIYYSNGQGVDILKLVSAQIGSQWIDMYQFLANATEREVAAFSNGYKADHERAYAALQHWTIRDQDANLAKLINGLRRHRHNDVVERIRGVMEDNPQLDVNKLIMAVNVNQCLSPTHKPAEPAQVIVEPSPVDKLKGFFADESEPLLRCDSTSSNNSPLSRTGSFITKEKKDTVLRQVRLDPCDLQPIFDDMLHVLNPEELHVIDEIPQAEDKLDKLFEVAGVKSQDASQKLLDSVYSHLPDLL</sequence>
<reference evidence="11 12" key="1">
    <citation type="submission" date="2019-01" db="EMBL/GenBank/DDBJ databases">
        <title>Draft Genome and Complete Hox-Cluster Characterization of the Sterlet Sturgeon (Acipenser ruthenus).</title>
        <authorList>
            <person name="Wei Q."/>
        </authorList>
    </citation>
    <scope>NUCLEOTIDE SEQUENCE [LARGE SCALE GENOMIC DNA]</scope>
    <source>
        <strain evidence="11">WHYD16114868_AA</strain>
        <tissue evidence="11">Blood</tissue>
    </source>
</reference>
<feature type="disulfide bond" evidence="6">
    <location>
        <begin position="175"/>
        <end position="190"/>
    </location>
</feature>
<comment type="caution">
    <text evidence="11">The sequence shown here is derived from an EMBL/GenBank/DDBJ whole genome shotgun (WGS) entry which is preliminary data.</text>
</comment>
<dbReference type="Gene3D" id="2.10.50.10">
    <property type="entry name" value="Tumor Necrosis Factor Receptor, subunit A, domain 2"/>
    <property type="match status" value="2"/>
</dbReference>
<keyword evidence="11" id="KW-0675">Receptor</keyword>
<dbReference type="CDD" id="cd10583">
    <property type="entry name" value="TNFRSF21"/>
    <property type="match status" value="1"/>
</dbReference>
<dbReference type="InterPro" id="IPR001368">
    <property type="entry name" value="TNFR/NGFR_Cys_rich_reg"/>
</dbReference>
<dbReference type="GO" id="GO:0030889">
    <property type="term" value="P:negative regulation of B cell proliferation"/>
    <property type="evidence" value="ECO:0007669"/>
    <property type="project" value="TreeGrafter"/>
</dbReference>
<dbReference type="SUPFAM" id="SSF57586">
    <property type="entry name" value="TNF receptor-like"/>
    <property type="match status" value="2"/>
</dbReference>
<dbReference type="SUPFAM" id="SSF47986">
    <property type="entry name" value="DEATH domain"/>
    <property type="match status" value="1"/>
</dbReference>
<dbReference type="GO" id="GO:0051402">
    <property type="term" value="P:neuron apoptotic process"/>
    <property type="evidence" value="ECO:0007669"/>
    <property type="project" value="TreeGrafter"/>
</dbReference>